<reference evidence="5 6" key="1">
    <citation type="journal article" date="2019" name="Int. J. Syst. Evol. Microbiol.">
        <title>The Global Catalogue of Microorganisms (GCM) 10K type strain sequencing project: providing services to taxonomists for standard genome sequencing and annotation.</title>
        <authorList>
            <consortium name="The Broad Institute Genomics Platform"/>
            <consortium name="The Broad Institute Genome Sequencing Center for Infectious Disease"/>
            <person name="Wu L."/>
            <person name="Ma J."/>
        </authorList>
    </citation>
    <scope>NUCLEOTIDE SEQUENCE [LARGE SCALE GENOMIC DNA]</scope>
    <source>
        <strain evidence="5 6">JCM 13929</strain>
    </source>
</reference>
<dbReference type="PANTHER" id="PTHR34847">
    <property type="entry name" value="NODULATION PROTEIN U"/>
    <property type="match status" value="1"/>
</dbReference>
<feature type="domain" description="Carbamoyltransferase C-terminal" evidence="4">
    <location>
        <begin position="407"/>
        <end position="575"/>
    </location>
</feature>
<dbReference type="Pfam" id="PF16861">
    <property type="entry name" value="Carbam_trans_C"/>
    <property type="match status" value="1"/>
</dbReference>
<evidence type="ECO:0000259" key="4">
    <source>
        <dbReference type="Pfam" id="PF16861"/>
    </source>
</evidence>
<keyword evidence="6" id="KW-1185">Reference proteome</keyword>
<sequence length="584" mass="63821">MANFPIVVGINRTQDGSIAVAVGESGMYSLQKERVSRREHHWGRLGDLPDRYVPAMPLLKERVDLVVEGYAADTEIEHAGAYEQETRQTLGLGDETPIVMVSSHLSHIYGAFHPSPFEQAAGLVIDARGSRIGDLVEQVELPFDADEDLLEVASYYRCTRGRIECLAKQFWDGDWARPAGLGCFYALLAEVTWPGSEGDGTKVMELAPYGDPDALGLPDLDVRGHEVHIPPAWTELFRHAGACGEGPDGGEFRRTEPRDGESRRTGGFEYEPGGEEFRRAANLAAAGRRAFERALLRVVAWLHAETGLDALAFSGGAALSGSANGRLIRESPFRELFVPPAPHTGGTAVGCALYGLAACLGVRPRFRWTDDFLGPDRDEREIEAAVRALPADLYVERPEDLTAALVALLESGRVIGLYQGRSESGPRALGHRSILGDPRDPDLQDYVNLEVKGREWFRPPAPVVTAEHAERIFELDRPSPFMQYAVAVRPEHRDLLPGITHVDGTATPQTVERESLPFLHALLTAWHERTGTPVLAGATLSGPGEPPAETPEHAIQTLRETGLHALAMPPYVIRKREEPPLPGA</sequence>
<gene>
    <name evidence="5" type="ORF">GCM10009733_050350</name>
</gene>
<dbReference type="Pfam" id="PF02543">
    <property type="entry name" value="Carbam_trans_N"/>
    <property type="match status" value="1"/>
</dbReference>
<evidence type="ECO:0000313" key="5">
    <source>
        <dbReference type="EMBL" id="GAA1647182.1"/>
    </source>
</evidence>
<evidence type="ECO:0000313" key="6">
    <source>
        <dbReference type="Proteomes" id="UP001500064"/>
    </source>
</evidence>
<evidence type="ECO:0000256" key="1">
    <source>
        <dbReference type="ARBA" id="ARBA00006129"/>
    </source>
</evidence>
<feature type="region of interest" description="Disordered" evidence="2">
    <location>
        <begin position="244"/>
        <end position="271"/>
    </location>
</feature>
<name>A0ABN2FHJ7_9ACTN</name>
<evidence type="ECO:0000259" key="3">
    <source>
        <dbReference type="Pfam" id="PF02543"/>
    </source>
</evidence>
<feature type="domain" description="Carbamoyltransferase" evidence="3">
    <location>
        <begin position="281"/>
        <end position="353"/>
    </location>
</feature>
<dbReference type="EMBL" id="BAAAMU010000037">
    <property type="protein sequence ID" value="GAA1647182.1"/>
    <property type="molecule type" value="Genomic_DNA"/>
</dbReference>
<accession>A0ABN2FHJ7</accession>
<protein>
    <submittedName>
        <fullName evidence="5">Carbamoyltransferase C-terminal domain-containing protein</fullName>
    </submittedName>
</protein>
<dbReference type="InterPro" id="IPR003696">
    <property type="entry name" value="Carbtransf_dom"/>
</dbReference>
<dbReference type="Gene3D" id="3.90.870.20">
    <property type="entry name" value="Carbamoyltransferase, C-terminal domain"/>
    <property type="match status" value="1"/>
</dbReference>
<evidence type="ECO:0000256" key="2">
    <source>
        <dbReference type="SAM" id="MobiDB-lite"/>
    </source>
</evidence>
<dbReference type="Proteomes" id="UP001500064">
    <property type="component" value="Unassembled WGS sequence"/>
</dbReference>
<dbReference type="PANTHER" id="PTHR34847:SF1">
    <property type="entry name" value="NODULATION PROTEIN U"/>
    <property type="match status" value="1"/>
</dbReference>
<organism evidence="5 6">
    <name type="scientific">Nonomuraea maheshkhaliensis</name>
    <dbReference type="NCBI Taxonomy" id="419590"/>
    <lineage>
        <taxon>Bacteria</taxon>
        <taxon>Bacillati</taxon>
        <taxon>Actinomycetota</taxon>
        <taxon>Actinomycetes</taxon>
        <taxon>Streptosporangiales</taxon>
        <taxon>Streptosporangiaceae</taxon>
        <taxon>Nonomuraea</taxon>
    </lineage>
</organism>
<proteinExistence type="inferred from homology"/>
<comment type="caution">
    <text evidence="5">The sequence shown here is derived from an EMBL/GenBank/DDBJ whole genome shotgun (WGS) entry which is preliminary data.</text>
</comment>
<dbReference type="InterPro" id="IPR038152">
    <property type="entry name" value="Carbam_trans_C_sf"/>
</dbReference>
<dbReference type="CDD" id="cd24033">
    <property type="entry name" value="ASKHA_NBD_NodU_CmcH-like_N"/>
    <property type="match status" value="1"/>
</dbReference>
<dbReference type="Gene3D" id="3.30.420.40">
    <property type="match status" value="1"/>
</dbReference>
<comment type="similarity">
    <text evidence="1">Belongs to the NodU/CmcH family.</text>
</comment>
<dbReference type="InterPro" id="IPR031730">
    <property type="entry name" value="Carbam_trans_C"/>
</dbReference>
<dbReference type="InterPro" id="IPR051338">
    <property type="entry name" value="NodU/CmcH_Carbamoyltrnsfr"/>
</dbReference>
<feature type="compositionally biased region" description="Basic and acidic residues" evidence="2">
    <location>
        <begin position="250"/>
        <end position="266"/>
    </location>
</feature>